<feature type="transmembrane region" description="Helical" evidence="1">
    <location>
        <begin position="108"/>
        <end position="127"/>
    </location>
</feature>
<dbReference type="Proteomes" id="UP000635726">
    <property type="component" value="Unassembled WGS sequence"/>
</dbReference>
<feature type="transmembrane region" description="Helical" evidence="1">
    <location>
        <begin position="316"/>
        <end position="338"/>
    </location>
</feature>
<protein>
    <submittedName>
        <fullName evidence="2">Uncharacterized protein</fullName>
    </submittedName>
</protein>
<dbReference type="AlphaFoldDB" id="A0A917UQG1"/>
<comment type="caution">
    <text evidence="2">The sequence shown here is derived from an EMBL/GenBank/DDBJ whole genome shotgun (WGS) entry which is preliminary data.</text>
</comment>
<feature type="transmembrane region" description="Helical" evidence="1">
    <location>
        <begin position="133"/>
        <end position="150"/>
    </location>
</feature>
<feature type="transmembrane region" description="Helical" evidence="1">
    <location>
        <begin position="77"/>
        <end position="96"/>
    </location>
</feature>
<keyword evidence="3" id="KW-1185">Reference proteome</keyword>
<reference evidence="2" key="1">
    <citation type="journal article" date="2014" name="Int. J. Syst. Evol. Microbiol.">
        <title>Complete genome sequence of Corynebacterium casei LMG S-19264T (=DSM 44701T), isolated from a smear-ripened cheese.</title>
        <authorList>
            <consortium name="US DOE Joint Genome Institute (JGI-PGF)"/>
            <person name="Walter F."/>
            <person name="Albersmeier A."/>
            <person name="Kalinowski J."/>
            <person name="Ruckert C."/>
        </authorList>
    </citation>
    <scope>NUCLEOTIDE SEQUENCE</scope>
    <source>
        <strain evidence="2">JCM 14371</strain>
    </source>
</reference>
<feature type="transmembrane region" description="Helical" evidence="1">
    <location>
        <begin position="379"/>
        <end position="399"/>
    </location>
</feature>
<name>A0A917UQG1_9DEIO</name>
<evidence type="ECO:0000313" key="2">
    <source>
        <dbReference type="EMBL" id="GGJ75731.1"/>
    </source>
</evidence>
<organism evidence="2 3">
    <name type="scientific">Deinococcus aquiradiocola</name>
    <dbReference type="NCBI Taxonomy" id="393059"/>
    <lineage>
        <taxon>Bacteria</taxon>
        <taxon>Thermotogati</taxon>
        <taxon>Deinococcota</taxon>
        <taxon>Deinococci</taxon>
        <taxon>Deinococcales</taxon>
        <taxon>Deinococcaceae</taxon>
        <taxon>Deinococcus</taxon>
    </lineage>
</organism>
<keyword evidence="1" id="KW-1133">Transmembrane helix</keyword>
<gene>
    <name evidence="2" type="ORF">GCM10008939_19920</name>
</gene>
<feature type="transmembrane region" description="Helical" evidence="1">
    <location>
        <begin position="211"/>
        <end position="235"/>
    </location>
</feature>
<reference evidence="2" key="2">
    <citation type="submission" date="2020-09" db="EMBL/GenBank/DDBJ databases">
        <authorList>
            <person name="Sun Q."/>
            <person name="Ohkuma M."/>
        </authorList>
    </citation>
    <scope>NUCLEOTIDE SEQUENCE</scope>
    <source>
        <strain evidence="2">JCM 14371</strain>
    </source>
</reference>
<feature type="transmembrane region" description="Helical" evidence="1">
    <location>
        <begin position="284"/>
        <end position="304"/>
    </location>
</feature>
<evidence type="ECO:0000313" key="3">
    <source>
        <dbReference type="Proteomes" id="UP000635726"/>
    </source>
</evidence>
<proteinExistence type="predicted"/>
<keyword evidence="1" id="KW-0472">Membrane</keyword>
<keyword evidence="1" id="KW-0812">Transmembrane</keyword>
<dbReference type="EMBL" id="BMOE01000006">
    <property type="protein sequence ID" value="GGJ75731.1"/>
    <property type="molecule type" value="Genomic_DNA"/>
</dbReference>
<sequence>MKRLSALGTLAFLTGAYFVLRYLGLWSENDTAVFRQMIFNMQQAATIDPPNPYTHGYAYQALASTLLGLTGLTLKDYLQLYSPVLGSLLLALFGYVTYARYLTSRTQALVAASVLFLVPELLFTVLRGNHEKFTVTLTLLAALLFLRLLTPPPGASPVTHRVTWGAALALCFFALNALNLFFGSTFLISLTLTLLILLIANVPLHLRLTRTFFLTAAAVVLGGWCLVTLDLLYVYPPARSDFSLLTTASQKLLDLLNFKSATFNPYTAIQSDWSNPVLYQFVTAFRWVLLGSAVLNTLLEFRAFRRAPGAPDWTRVLMAGFFAASLVQLAAAVGVDLLGLAAGSNLQVRLYSYVVLWAAPQFVLFVVRVSRRITVPGGPAVRGAALLAVFAVLLSSSVLKSTLDPVLSNRWLGYHPSEIQAVRTWTQHSQSSSIWVGIDTRIVFAYVAESGVFVPRFNSLSASPAERVGSGFALQSPLTLSNNRIWNLPLPELLLGDRIYDNGTSQILWRHPLTQFQR</sequence>
<dbReference type="RefSeq" id="WP_188962992.1">
    <property type="nucleotide sequence ID" value="NZ_BMOE01000006.1"/>
</dbReference>
<feature type="transmembrane region" description="Helical" evidence="1">
    <location>
        <begin position="350"/>
        <end position="367"/>
    </location>
</feature>
<feature type="transmembrane region" description="Helical" evidence="1">
    <location>
        <begin position="162"/>
        <end position="180"/>
    </location>
</feature>
<accession>A0A917UQG1</accession>
<evidence type="ECO:0000256" key="1">
    <source>
        <dbReference type="SAM" id="Phobius"/>
    </source>
</evidence>